<dbReference type="PROSITE" id="PS52008">
    <property type="entry name" value="GH81"/>
    <property type="match status" value="1"/>
</dbReference>
<feature type="domain" description="Glycosyl hydrolase family 81 C-terminal" evidence="10">
    <location>
        <begin position="303"/>
        <end position="653"/>
    </location>
</feature>
<keyword evidence="8" id="KW-0624">Polysaccharide degradation</keyword>
<feature type="domain" description="Glycosyl hydrolase family 81 N-terminal" evidence="9">
    <location>
        <begin position="28"/>
        <end position="296"/>
    </location>
</feature>
<dbReference type="RefSeq" id="XP_027359229.1">
    <property type="nucleotide sequence ID" value="XM_027503428.1"/>
</dbReference>
<dbReference type="InterPro" id="IPR040451">
    <property type="entry name" value="GH81_N"/>
</dbReference>
<evidence type="ECO:0000256" key="6">
    <source>
        <dbReference type="ARBA" id="ARBA00023295"/>
    </source>
</evidence>
<comment type="catalytic activity">
    <reaction evidence="1">
        <text>Hydrolysis of (1-&gt;3)-beta-D-glucosidic linkages in (1-&gt;3)-beta-D-glucans.</text>
        <dbReference type="EC" id="3.2.1.39"/>
    </reaction>
</comment>
<dbReference type="AlphaFoldDB" id="A0A8B8LWF0"/>
<keyword evidence="4" id="KW-0378">Hydrolase</keyword>
<evidence type="ECO:0000256" key="1">
    <source>
        <dbReference type="ARBA" id="ARBA00000382"/>
    </source>
</evidence>
<comment type="similarity">
    <text evidence="2">Belongs to the glycosyl hydrolase 81 family.</text>
</comment>
<evidence type="ECO:0000259" key="10">
    <source>
        <dbReference type="Pfam" id="PF17652"/>
    </source>
</evidence>
<evidence type="ECO:0000256" key="7">
    <source>
        <dbReference type="ARBA" id="ARBA00023316"/>
    </source>
</evidence>
<evidence type="ECO:0000313" key="12">
    <source>
        <dbReference type="RefSeq" id="XP_027359229.1"/>
    </source>
</evidence>
<dbReference type="InterPro" id="IPR005200">
    <property type="entry name" value="Endo-beta-glucanase"/>
</dbReference>
<dbReference type="PANTHER" id="PTHR31983:SF22">
    <property type="entry name" value="GLUCAN ENDO-1,3-BETA-D-GLUCOSIDASE"/>
    <property type="match status" value="1"/>
</dbReference>
<dbReference type="GO" id="GO:0052861">
    <property type="term" value="F:endo-1,3(4)-beta-glucanase activity"/>
    <property type="evidence" value="ECO:0007669"/>
    <property type="project" value="InterPro"/>
</dbReference>
<dbReference type="KEGG" id="aprc:113867918"/>
<evidence type="ECO:0000256" key="4">
    <source>
        <dbReference type="ARBA" id="ARBA00022801"/>
    </source>
</evidence>
<keyword evidence="7" id="KW-0961">Cell wall biogenesis/degradation</keyword>
<dbReference type="Pfam" id="PF17652">
    <property type="entry name" value="Glyco_hydro81C"/>
    <property type="match status" value="1"/>
</dbReference>
<evidence type="ECO:0000259" key="9">
    <source>
        <dbReference type="Pfam" id="PF03639"/>
    </source>
</evidence>
<dbReference type="PANTHER" id="PTHR31983">
    <property type="entry name" value="ENDO-1,3(4)-BETA-GLUCANASE 1"/>
    <property type="match status" value="1"/>
</dbReference>
<dbReference type="OrthoDB" id="4473401at2759"/>
<keyword evidence="5" id="KW-0119">Carbohydrate metabolism</keyword>
<evidence type="ECO:0000256" key="3">
    <source>
        <dbReference type="ARBA" id="ARBA00012780"/>
    </source>
</evidence>
<organism evidence="11 12">
    <name type="scientific">Abrus precatorius</name>
    <name type="common">Indian licorice</name>
    <name type="synonym">Glycine abrus</name>
    <dbReference type="NCBI Taxonomy" id="3816"/>
    <lineage>
        <taxon>Eukaryota</taxon>
        <taxon>Viridiplantae</taxon>
        <taxon>Streptophyta</taxon>
        <taxon>Embryophyta</taxon>
        <taxon>Tracheophyta</taxon>
        <taxon>Spermatophyta</taxon>
        <taxon>Magnoliopsida</taxon>
        <taxon>eudicotyledons</taxon>
        <taxon>Gunneridae</taxon>
        <taxon>Pentapetalae</taxon>
        <taxon>rosids</taxon>
        <taxon>fabids</taxon>
        <taxon>Fabales</taxon>
        <taxon>Fabaceae</taxon>
        <taxon>Papilionoideae</taxon>
        <taxon>50 kb inversion clade</taxon>
        <taxon>NPAAA clade</taxon>
        <taxon>indigoferoid/millettioid clade</taxon>
        <taxon>Abreae</taxon>
        <taxon>Abrus</taxon>
    </lineage>
</organism>
<evidence type="ECO:0000313" key="11">
    <source>
        <dbReference type="Proteomes" id="UP000694853"/>
    </source>
</evidence>
<accession>A0A8B8LWF0</accession>
<dbReference type="Gene3D" id="2.70.98.30">
    <property type="entry name" value="Golgi alpha-mannosidase II, domain 4"/>
    <property type="match status" value="1"/>
</dbReference>
<reference evidence="12" key="2">
    <citation type="submission" date="2025-08" db="UniProtKB">
        <authorList>
            <consortium name="RefSeq"/>
        </authorList>
    </citation>
    <scope>IDENTIFICATION</scope>
    <source>
        <tissue evidence="12">Young leaves</tissue>
    </source>
</reference>
<proteinExistence type="inferred from homology"/>
<dbReference type="EC" id="3.2.1.39" evidence="3"/>
<keyword evidence="6" id="KW-0326">Glycosidase</keyword>
<evidence type="ECO:0000256" key="5">
    <source>
        <dbReference type="ARBA" id="ARBA00023277"/>
    </source>
</evidence>
<dbReference type="InterPro" id="IPR040720">
    <property type="entry name" value="GH81_C"/>
</dbReference>
<name>A0A8B8LWF0_ABRPR</name>
<evidence type="ECO:0000256" key="8">
    <source>
        <dbReference type="ARBA" id="ARBA00023326"/>
    </source>
</evidence>
<reference evidence="11" key="1">
    <citation type="journal article" date="2019" name="Toxins">
        <title>Detection of Abrin-Like and Prepropulchellin-Like Toxin Genes and Transcripts Using Whole Genome Sequencing and Full-Length Transcript Sequencing of Abrus precatorius.</title>
        <authorList>
            <person name="Hovde B.T."/>
            <person name="Daligault H.E."/>
            <person name="Hanschen E.R."/>
            <person name="Kunde Y.A."/>
            <person name="Johnson M.B."/>
            <person name="Starkenburg S.R."/>
            <person name="Johnson S.L."/>
        </authorList>
    </citation>
    <scope>NUCLEOTIDE SEQUENCE [LARGE SCALE GENOMIC DNA]</scope>
</reference>
<dbReference type="Proteomes" id="UP000694853">
    <property type="component" value="Unplaced"/>
</dbReference>
<keyword evidence="11" id="KW-1185">Reference proteome</keyword>
<evidence type="ECO:0000256" key="2">
    <source>
        <dbReference type="ARBA" id="ARBA00010730"/>
    </source>
</evidence>
<dbReference type="Pfam" id="PF03639">
    <property type="entry name" value="Glyco_hydro_81"/>
    <property type="match status" value="1"/>
</dbReference>
<gene>
    <name evidence="12" type="primary">LOC113867918</name>
</gene>
<dbReference type="GO" id="GO:0071555">
    <property type="term" value="P:cell wall organization"/>
    <property type="evidence" value="ECO:0007669"/>
    <property type="project" value="UniProtKB-KW"/>
</dbReference>
<dbReference type="GO" id="GO:0000272">
    <property type="term" value="P:polysaccharide catabolic process"/>
    <property type="evidence" value="ECO:0007669"/>
    <property type="project" value="UniProtKB-KW"/>
</dbReference>
<protein>
    <recommendedName>
        <fullName evidence="3">glucan endo-1,3-beta-D-glucosidase</fullName>
        <ecNumber evidence="3">3.2.1.39</ecNumber>
    </recommendedName>
</protein>
<sequence length="663" mass="73970">MANTPYIFPQTQQSTVLPDPSNFFSQNLLSSPLPTNSFFQNFVLENGDQPEYIHPYLIKSSNSSLSLSYPSRLSNSAYIYQVFNADLTISSMPSSKGKHIISSYSDLSVTLDIPSSNLCFFLVRGSPFLTMFVTQATPLSITTVHAITSFSSNESLTKFSFHFDNNQTWLLYASSSIKLSHTLSEITSEAFSGTIRIALLPDSGSDAEVILDSCSSCYPVSGDVVIKEPFCVEYTWQKKGSGALLLLAHPLHLQLLVNNGSDAFVLDDFKYKSIDGDLVGVVGDSWLLKADSVVVSWHSTRGVKEESRDEIVKALGNDVEALNASAMGTTSSYFYGKLIARAARLALIAEEVFFFDMIPKVINFLKETIEPWLDGTFQMNGFLHDKKWGGIITYKGSSDRGADFGFGIYNDHQYHLGYFLYAIAVLAKIDPSWGIKYKAKAYSLMEDFMNLDTTSNSNYTRLRSFDLYKLHSWAAGLTEFADGRNHESTSQAVNAYYSAALMGMAYGDVNLIALGSTLTALEIHAAQMWFHVKNDGHMYETDFTEENRILGILWANKRDTNLWFASGVLKEYRVGIHLLPILPISEALFSNIDYVIELVEWALPALNREGAKDAWKGFVYALLGIYDNESALKQIRSLKDFDDGNSLSNLLWWVHSRGDGKDE</sequence>
<dbReference type="GeneID" id="113867918"/>
<dbReference type="GO" id="GO:0042973">
    <property type="term" value="F:glucan endo-1,3-beta-D-glucosidase activity"/>
    <property type="evidence" value="ECO:0007669"/>
    <property type="project" value="UniProtKB-EC"/>
</dbReference>